<evidence type="ECO:0000256" key="11">
    <source>
        <dbReference type="SAM" id="Phobius"/>
    </source>
</evidence>
<keyword evidence="8" id="KW-0325">Glycoprotein</keyword>
<name>A0A151NNJ0_ALLMI</name>
<keyword evidence="6 9" id="KW-1015">Disulfide bond</keyword>
<comment type="caution">
    <text evidence="9">Lacks conserved residue(s) required for the propagation of feature annotation.</text>
</comment>
<feature type="transmembrane region" description="Helical" evidence="11">
    <location>
        <begin position="234"/>
        <end position="258"/>
    </location>
</feature>
<feature type="region of interest" description="Disordered" evidence="10">
    <location>
        <begin position="471"/>
        <end position="493"/>
    </location>
</feature>
<feature type="domain" description="TNFR-Cys" evidence="12">
    <location>
        <begin position="79"/>
        <end position="118"/>
    </location>
</feature>
<dbReference type="Proteomes" id="UP000050525">
    <property type="component" value="Unassembled WGS sequence"/>
</dbReference>
<dbReference type="CDD" id="cd15838">
    <property type="entry name" value="TNFRSF27"/>
    <property type="match status" value="1"/>
</dbReference>
<dbReference type="GO" id="GO:0005031">
    <property type="term" value="F:tumor necrosis factor receptor activity"/>
    <property type="evidence" value="ECO:0007669"/>
    <property type="project" value="InterPro"/>
</dbReference>
<evidence type="ECO:0000256" key="1">
    <source>
        <dbReference type="ARBA" id="ARBA00004167"/>
    </source>
</evidence>
<dbReference type="PROSITE" id="PS50050">
    <property type="entry name" value="TNFR_NGFR_2"/>
    <property type="match status" value="1"/>
</dbReference>
<feature type="disulfide bond" evidence="9">
    <location>
        <begin position="95"/>
        <end position="108"/>
    </location>
</feature>
<dbReference type="PROSITE" id="PS00652">
    <property type="entry name" value="TNFR_NGFR_1"/>
    <property type="match status" value="2"/>
</dbReference>
<dbReference type="InterPro" id="IPR001368">
    <property type="entry name" value="TNFR/NGFR_Cys_rich_reg"/>
</dbReference>
<keyword evidence="14" id="KW-1185">Reference proteome</keyword>
<feature type="region of interest" description="Disordered" evidence="10">
    <location>
        <begin position="32"/>
        <end position="51"/>
    </location>
</feature>
<dbReference type="PRINTS" id="PR01973">
    <property type="entry name" value="TNFACTORR27"/>
</dbReference>
<keyword evidence="4 11" id="KW-1133">Transmembrane helix</keyword>
<dbReference type="AlphaFoldDB" id="A0A151NNJ0"/>
<dbReference type="InterPro" id="IPR022319">
    <property type="entry name" value="TNFR_27"/>
</dbReference>
<feature type="repeat" description="TNFR-Cys" evidence="9">
    <location>
        <begin position="79"/>
        <end position="118"/>
    </location>
</feature>
<evidence type="ECO:0000256" key="2">
    <source>
        <dbReference type="ARBA" id="ARBA00022692"/>
    </source>
</evidence>
<dbReference type="GO" id="GO:0043123">
    <property type="term" value="P:positive regulation of canonical NF-kappaB signal transduction"/>
    <property type="evidence" value="ECO:0007669"/>
    <property type="project" value="InterPro"/>
</dbReference>
<dbReference type="InterPro" id="IPR034060">
    <property type="entry name" value="TNFRSF27_N"/>
</dbReference>
<keyword evidence="7 13" id="KW-0675">Receptor</keyword>
<evidence type="ECO:0000256" key="9">
    <source>
        <dbReference type="PROSITE-ProRule" id="PRU00206"/>
    </source>
</evidence>
<gene>
    <name evidence="13" type="primary">EDA2R-1</name>
    <name evidence="13" type="ORF">Y1Q_0015614</name>
</gene>
<dbReference type="FunFam" id="2.10.50.10:FF:000003">
    <property type="entry name" value="Tumor necrosis factor receptor superfamily member 19"/>
    <property type="match status" value="1"/>
</dbReference>
<evidence type="ECO:0000256" key="10">
    <source>
        <dbReference type="SAM" id="MobiDB-lite"/>
    </source>
</evidence>
<evidence type="ECO:0000313" key="13">
    <source>
        <dbReference type="EMBL" id="KYO38358.1"/>
    </source>
</evidence>
<dbReference type="InterPro" id="IPR047526">
    <property type="entry name" value="TNR19/27/EDAR"/>
</dbReference>
<dbReference type="PANTHER" id="PTHR12120:SF8">
    <property type="entry name" value="TUMOR NECROSIS FACTOR RECEPTOR SUPERFAMILY MEMBER 27"/>
    <property type="match status" value="1"/>
</dbReference>
<dbReference type="PhylomeDB" id="A0A151NNJ0"/>
<reference evidence="13 14" key="1">
    <citation type="journal article" date="2012" name="Genome Biol.">
        <title>Sequencing three crocodilian genomes to illuminate the evolution of archosaurs and amniotes.</title>
        <authorList>
            <person name="St John J.A."/>
            <person name="Braun E.L."/>
            <person name="Isberg S.R."/>
            <person name="Miles L.G."/>
            <person name="Chong A.Y."/>
            <person name="Gongora J."/>
            <person name="Dalzell P."/>
            <person name="Moran C."/>
            <person name="Bed'hom B."/>
            <person name="Abzhanov A."/>
            <person name="Burgess S.C."/>
            <person name="Cooksey A.M."/>
            <person name="Castoe T.A."/>
            <person name="Crawford N.G."/>
            <person name="Densmore L.D."/>
            <person name="Drew J.C."/>
            <person name="Edwards S.V."/>
            <person name="Faircloth B.C."/>
            <person name="Fujita M.K."/>
            <person name="Greenwold M.J."/>
            <person name="Hoffmann F.G."/>
            <person name="Howard J.M."/>
            <person name="Iguchi T."/>
            <person name="Janes D.E."/>
            <person name="Khan S.Y."/>
            <person name="Kohno S."/>
            <person name="de Koning A.J."/>
            <person name="Lance S.L."/>
            <person name="McCarthy F.M."/>
            <person name="McCormack J.E."/>
            <person name="Merchant M.E."/>
            <person name="Peterson D.G."/>
            <person name="Pollock D.D."/>
            <person name="Pourmand N."/>
            <person name="Raney B.J."/>
            <person name="Roessler K.A."/>
            <person name="Sanford J.R."/>
            <person name="Sawyer R.H."/>
            <person name="Schmidt C.J."/>
            <person name="Triplett E.W."/>
            <person name="Tuberville T.D."/>
            <person name="Venegas-Anaya M."/>
            <person name="Howard J.T."/>
            <person name="Jarvis E.D."/>
            <person name="Guillette L.J.Jr."/>
            <person name="Glenn T.C."/>
            <person name="Green R.E."/>
            <person name="Ray D.A."/>
        </authorList>
    </citation>
    <scope>NUCLEOTIDE SEQUENCE [LARGE SCALE GENOMIC DNA]</scope>
    <source>
        <strain evidence="13">KSC_2009_1</strain>
    </source>
</reference>
<keyword evidence="5 11" id="KW-0472">Membrane</keyword>
<dbReference type="Gene3D" id="2.10.50.10">
    <property type="entry name" value="Tumor Necrosis Factor Receptor, subunit A, domain 2"/>
    <property type="match status" value="1"/>
</dbReference>
<dbReference type="GO" id="GO:0046330">
    <property type="term" value="P:positive regulation of JNK cascade"/>
    <property type="evidence" value="ECO:0007669"/>
    <property type="project" value="InterPro"/>
</dbReference>
<organism evidence="13 14">
    <name type="scientific">Alligator mississippiensis</name>
    <name type="common">American alligator</name>
    <dbReference type="NCBI Taxonomy" id="8496"/>
    <lineage>
        <taxon>Eukaryota</taxon>
        <taxon>Metazoa</taxon>
        <taxon>Chordata</taxon>
        <taxon>Craniata</taxon>
        <taxon>Vertebrata</taxon>
        <taxon>Euteleostomi</taxon>
        <taxon>Archelosauria</taxon>
        <taxon>Archosauria</taxon>
        <taxon>Crocodylia</taxon>
        <taxon>Alligatoridae</taxon>
        <taxon>Alligatorinae</taxon>
        <taxon>Alligator</taxon>
    </lineage>
</organism>
<comment type="subcellular location">
    <subcellularLocation>
        <location evidence="1">Membrane</location>
        <topology evidence="1">Single-pass membrane protein</topology>
    </subcellularLocation>
</comment>
<evidence type="ECO:0000256" key="6">
    <source>
        <dbReference type="ARBA" id="ARBA00023157"/>
    </source>
</evidence>
<evidence type="ECO:0000259" key="12">
    <source>
        <dbReference type="PROSITE" id="PS50050"/>
    </source>
</evidence>
<protein>
    <submittedName>
        <fullName evidence="13">Tumor necrosis factor receptor superfamily member 27 isoform B</fullName>
    </submittedName>
</protein>
<dbReference type="GO" id="GO:0005886">
    <property type="term" value="C:plasma membrane"/>
    <property type="evidence" value="ECO:0007669"/>
    <property type="project" value="InterPro"/>
</dbReference>
<evidence type="ECO:0000256" key="4">
    <source>
        <dbReference type="ARBA" id="ARBA00022989"/>
    </source>
</evidence>
<evidence type="ECO:0000256" key="3">
    <source>
        <dbReference type="ARBA" id="ARBA00022737"/>
    </source>
</evidence>
<dbReference type="STRING" id="8496.A0A151NNJ0"/>
<proteinExistence type="predicted"/>
<dbReference type="PANTHER" id="PTHR12120">
    <property type="entry name" value="TNFR-CYS DOMAIN-CONTAINING PROTEIN"/>
    <property type="match status" value="1"/>
</dbReference>
<keyword evidence="3" id="KW-0677">Repeat</keyword>
<dbReference type="SMART" id="SM00208">
    <property type="entry name" value="TNFR"/>
    <property type="match status" value="2"/>
</dbReference>
<evidence type="ECO:0000256" key="8">
    <source>
        <dbReference type="ARBA" id="ARBA00023180"/>
    </source>
</evidence>
<dbReference type="eggNOG" id="ENOG502S069">
    <property type="taxonomic scope" value="Eukaryota"/>
</dbReference>
<sequence>MGSRSCLEEGVPLPQLGSSYCNWITSSEGSVARQPPARVRPRPHAVHKADRSKMKRGPALVFMLFLVTKTPDASPNQLECKESQYVDEHGKCVPCKECGPGWELSKECGYGEGRDAHCTACPPRKFKESWGHHGCKTCLSCILINRVQKSNCTAISNAACGECLPGFYSKGRIGGMQDLECIPCTKQTPSSEPQCSSRTNLKAAGSEVHPLHKADPLLRASTPDKSTAPPQDTALLALTSSALVIIALVLLALSIIYCRRFWKCQGQRVFLRTQNFSGQRAMFQASAAPGRFPCEEQMTSPCCLGMKKLSPCYRQAEGPAEVIQFISDGETVGLQFPAAHHDLELSQVIAGSPSPKSQLARSVLETQPLIRNSGCSDGSAGGLSSTDVRQGPVEFTEALAPLSSCASEMQHKWPHAPVECTELDLQKFSTQAECMGTGRQEEAANEVAQRVPRAKSELTLEAKSGFVMEPARGLSPACRNPTAESGEQPVDDTQSLVTGITSTTQGLPIAELPHSLVLSLGFQLDPSLPGLKNFSHVGMELGVPAHLVSKMSGFEQLVTHLTSSGDTVTVPVLARALQQLHRFDALLLLCDHFAVS</sequence>
<evidence type="ECO:0000313" key="14">
    <source>
        <dbReference type="Proteomes" id="UP000050525"/>
    </source>
</evidence>
<dbReference type="EMBL" id="AKHW03002524">
    <property type="protein sequence ID" value="KYO38358.1"/>
    <property type="molecule type" value="Genomic_DNA"/>
</dbReference>
<comment type="caution">
    <text evidence="13">The sequence shown here is derived from an EMBL/GenBank/DDBJ whole genome shotgun (WGS) entry which is preliminary data.</text>
</comment>
<accession>A0A151NNJ0</accession>
<evidence type="ECO:0000256" key="5">
    <source>
        <dbReference type="ARBA" id="ARBA00023136"/>
    </source>
</evidence>
<keyword evidence="2 11" id="KW-0812">Transmembrane</keyword>
<evidence type="ECO:0000256" key="7">
    <source>
        <dbReference type="ARBA" id="ARBA00023170"/>
    </source>
</evidence>